<keyword evidence="5" id="KW-1185">Reference proteome</keyword>
<evidence type="ECO:0000259" key="3">
    <source>
        <dbReference type="PROSITE" id="PS50191"/>
    </source>
</evidence>
<protein>
    <recommendedName>
        <fullName evidence="3">CRAL-TRIO domain-containing protein</fullName>
    </recommendedName>
</protein>
<dbReference type="PANTHER" id="PTHR45657:SF1">
    <property type="entry name" value="CRAL-TRIO DOMAIN-CONTAINING PROTEIN YKL091C-RELATED"/>
    <property type="match status" value="1"/>
</dbReference>
<name>A0ABQ6NB33_9STRA</name>
<keyword evidence="2" id="KW-0812">Transmembrane</keyword>
<comment type="caution">
    <text evidence="4">The sequence shown here is derived from an EMBL/GenBank/DDBJ whole genome shotgun (WGS) entry which is preliminary data.</text>
</comment>
<gene>
    <name evidence="4" type="ORF">TeGR_g8366</name>
</gene>
<dbReference type="PANTHER" id="PTHR45657">
    <property type="entry name" value="CRAL-TRIO DOMAIN-CONTAINING PROTEIN YKL091C-RELATED"/>
    <property type="match status" value="1"/>
</dbReference>
<dbReference type="Proteomes" id="UP001165060">
    <property type="component" value="Unassembled WGS sequence"/>
</dbReference>
<dbReference type="InterPro" id="IPR001251">
    <property type="entry name" value="CRAL-TRIO_dom"/>
</dbReference>
<dbReference type="SMART" id="SM00516">
    <property type="entry name" value="SEC14"/>
    <property type="match status" value="1"/>
</dbReference>
<evidence type="ECO:0000256" key="1">
    <source>
        <dbReference type="SAM" id="MobiDB-lite"/>
    </source>
</evidence>
<feature type="region of interest" description="Disordered" evidence="1">
    <location>
        <begin position="160"/>
        <end position="221"/>
    </location>
</feature>
<dbReference type="SUPFAM" id="SSF46938">
    <property type="entry name" value="CRAL/TRIO N-terminal domain"/>
    <property type="match status" value="1"/>
</dbReference>
<evidence type="ECO:0000313" key="5">
    <source>
        <dbReference type="Proteomes" id="UP001165060"/>
    </source>
</evidence>
<dbReference type="PROSITE" id="PS50191">
    <property type="entry name" value="CRAL_TRIO"/>
    <property type="match status" value="1"/>
</dbReference>
<reference evidence="4 5" key="1">
    <citation type="journal article" date="2023" name="Commun. Biol.">
        <title>Genome analysis of Parmales, the sister group of diatoms, reveals the evolutionary specialization of diatoms from phago-mixotrophs to photoautotrophs.</title>
        <authorList>
            <person name="Ban H."/>
            <person name="Sato S."/>
            <person name="Yoshikawa S."/>
            <person name="Yamada K."/>
            <person name="Nakamura Y."/>
            <person name="Ichinomiya M."/>
            <person name="Sato N."/>
            <person name="Blanc-Mathieu R."/>
            <person name="Endo H."/>
            <person name="Kuwata A."/>
            <person name="Ogata H."/>
        </authorList>
    </citation>
    <scope>NUCLEOTIDE SEQUENCE [LARGE SCALE GENOMIC DNA]</scope>
</reference>
<feature type="transmembrane region" description="Helical" evidence="2">
    <location>
        <begin position="418"/>
        <end position="438"/>
    </location>
</feature>
<sequence>MASPGSNPNAIHLAPNHLPMTNEQGDLAARLQMLIRYGDKIRLFSRSRYLKDDSTHPGGYAGYYFRSRKGVKGEEGYIVTGKEMQLAILSPAGPDKDNLYHESHFSVVDPNGVKVDGDVVRYGEEFVLVDDYGMSWNHAAGQMSNYLGFGRAGASGELCMKFMPPSTPDSSDPSEAAASSTQDATDSPSNTGSPESSSQPPPTPPSSSSPPSPSRWNRLGKRPSVATYVRAKSAKTILVCGYNPGAPPVLVNDSVSLVVTRSSRNNRKSNNTIGNFKRGTSRVLGGYLTCEKIGLPLTFKVHRAPPSILTATAFSYAATGVELHSHHNVNWGEEVELAVPLGQTLSAAQPLLSVTLSNGESAVFCQSEILENAGHPYWIDVGSEGENKSRLQVQFDCFLGNDKVPDMDKVGGGGRGKVLCETLGLFGVAVSIAAVAWLKSSGMVVKLVEEGEGDGGGGEEGLWGMVGLGSGGAAPELDQRYLWGTESVVVGALVGAVGGAMLCAAAVLVFFGGNLEVTGIGAGFLRRLGVGGAAGAIGGGGKRGSHLPFICVFLGWEIEGAVKRPTKHRKSFLKKYGAIDPATGLPPLPERFLIAEFGDRDKALERWRDTLQWRESEKCDHVLQVPHPEFDAVQKYYPQSWFGRDKKGNVVYIERPGGVSLGGMKKNGINVKMLLWHYMYCCEYLWQVISPSEQDRLTTVLDLSGVSLFMIAGDVRKFIKLCITMTATHYPARGHKLFIVNAPGWFGTIWSWVKPMLNPAIEEKLTISTGPKPEKMFEIIAPDQLPEEYGGTSQAPFGKSLLDTQLRNHVLSVLEKNGLQMKPFV</sequence>
<dbReference type="InterPro" id="IPR036865">
    <property type="entry name" value="CRAL-TRIO_dom_sf"/>
</dbReference>
<dbReference type="Gene3D" id="3.40.525.10">
    <property type="entry name" value="CRAL-TRIO lipid binding domain"/>
    <property type="match status" value="1"/>
</dbReference>
<dbReference type="Pfam" id="PF00650">
    <property type="entry name" value="CRAL_TRIO"/>
    <property type="match status" value="1"/>
</dbReference>
<organism evidence="4 5">
    <name type="scientific">Tetraparma gracilis</name>
    <dbReference type="NCBI Taxonomy" id="2962635"/>
    <lineage>
        <taxon>Eukaryota</taxon>
        <taxon>Sar</taxon>
        <taxon>Stramenopiles</taxon>
        <taxon>Ochrophyta</taxon>
        <taxon>Bolidophyceae</taxon>
        <taxon>Parmales</taxon>
        <taxon>Triparmaceae</taxon>
        <taxon>Tetraparma</taxon>
    </lineage>
</organism>
<dbReference type="EMBL" id="BRYB01006593">
    <property type="protein sequence ID" value="GMI52506.1"/>
    <property type="molecule type" value="Genomic_DNA"/>
</dbReference>
<dbReference type="InterPro" id="IPR051026">
    <property type="entry name" value="PI/PC_transfer"/>
</dbReference>
<keyword evidence="2" id="KW-0472">Membrane</keyword>
<dbReference type="InterPro" id="IPR036273">
    <property type="entry name" value="CRAL/TRIO_N_dom_sf"/>
</dbReference>
<dbReference type="SUPFAM" id="SSF52087">
    <property type="entry name" value="CRAL/TRIO domain"/>
    <property type="match status" value="1"/>
</dbReference>
<proteinExistence type="predicted"/>
<feature type="compositionally biased region" description="Pro residues" evidence="1">
    <location>
        <begin position="199"/>
        <end position="213"/>
    </location>
</feature>
<evidence type="ECO:0000256" key="2">
    <source>
        <dbReference type="SAM" id="Phobius"/>
    </source>
</evidence>
<feature type="domain" description="CRAL-TRIO" evidence="3">
    <location>
        <begin position="629"/>
        <end position="797"/>
    </location>
</feature>
<evidence type="ECO:0000313" key="4">
    <source>
        <dbReference type="EMBL" id="GMI52506.1"/>
    </source>
</evidence>
<accession>A0ABQ6NB33</accession>
<feature type="transmembrane region" description="Helical" evidence="2">
    <location>
        <begin position="488"/>
        <end position="511"/>
    </location>
</feature>
<feature type="compositionally biased region" description="Low complexity" evidence="1">
    <location>
        <begin position="168"/>
        <end position="198"/>
    </location>
</feature>
<keyword evidence="2" id="KW-1133">Transmembrane helix</keyword>
<dbReference type="CDD" id="cd00170">
    <property type="entry name" value="SEC14"/>
    <property type="match status" value="1"/>
</dbReference>